<gene>
    <name evidence="3" type="ORF">C7450_108196</name>
</gene>
<feature type="signal peptide" evidence="2">
    <location>
        <begin position="1"/>
        <end position="22"/>
    </location>
</feature>
<feature type="chain" id="PRO_5016064340" description="Collagen triple helix repeat protein" evidence="2">
    <location>
        <begin position="23"/>
        <end position="178"/>
    </location>
</feature>
<name>A0A2V3U1T7_9HYPH</name>
<evidence type="ECO:0000256" key="2">
    <source>
        <dbReference type="SAM" id="SignalP"/>
    </source>
</evidence>
<evidence type="ECO:0008006" key="5">
    <source>
        <dbReference type="Google" id="ProtNLM"/>
    </source>
</evidence>
<dbReference type="EMBL" id="QJJK01000008">
    <property type="protein sequence ID" value="PXW56446.1"/>
    <property type="molecule type" value="Genomic_DNA"/>
</dbReference>
<accession>A0A2V3U1T7</accession>
<protein>
    <recommendedName>
        <fullName evidence="5">Collagen triple helix repeat protein</fullName>
    </recommendedName>
</protein>
<organism evidence="3 4">
    <name type="scientific">Chelatococcus asaccharovorans</name>
    <dbReference type="NCBI Taxonomy" id="28210"/>
    <lineage>
        <taxon>Bacteria</taxon>
        <taxon>Pseudomonadati</taxon>
        <taxon>Pseudomonadota</taxon>
        <taxon>Alphaproteobacteria</taxon>
        <taxon>Hyphomicrobiales</taxon>
        <taxon>Chelatococcaceae</taxon>
        <taxon>Chelatococcus</taxon>
    </lineage>
</organism>
<feature type="compositionally biased region" description="Low complexity" evidence="1">
    <location>
        <begin position="81"/>
        <end position="102"/>
    </location>
</feature>
<sequence length="178" mass="18502">MRFLRSILAAAFVAATVSPALSAPDGRRKVSAVSWTSFITEMAPRTGAPKRGKVGKAGMPPAPASPQGAKGQAGPDGTPNGASKSTFKSTSKGTSKGTSKSSPNPPPGKITCQVERICQDIKRPVREVVTACAMVKPSSDSPPRRLCTEKVASGERAGPQLCRSAKICKVRQDVNASR</sequence>
<comment type="caution">
    <text evidence="3">The sequence shown here is derived from an EMBL/GenBank/DDBJ whole genome shotgun (WGS) entry which is preliminary data.</text>
</comment>
<dbReference type="AlphaFoldDB" id="A0A2V3U1T7"/>
<evidence type="ECO:0000313" key="3">
    <source>
        <dbReference type="EMBL" id="PXW56446.1"/>
    </source>
</evidence>
<feature type="region of interest" description="Disordered" evidence="1">
    <location>
        <begin position="43"/>
        <end position="111"/>
    </location>
</feature>
<keyword evidence="2" id="KW-0732">Signal</keyword>
<keyword evidence="4" id="KW-1185">Reference proteome</keyword>
<reference evidence="3 4" key="1">
    <citation type="submission" date="2018-05" db="EMBL/GenBank/DDBJ databases">
        <title>Genomic Encyclopedia of Type Strains, Phase IV (KMG-IV): sequencing the most valuable type-strain genomes for metagenomic binning, comparative biology and taxonomic classification.</title>
        <authorList>
            <person name="Goeker M."/>
        </authorList>
    </citation>
    <scope>NUCLEOTIDE SEQUENCE [LARGE SCALE GENOMIC DNA]</scope>
    <source>
        <strain evidence="3 4">DSM 6462</strain>
    </source>
</reference>
<dbReference type="Proteomes" id="UP000248021">
    <property type="component" value="Unassembled WGS sequence"/>
</dbReference>
<proteinExistence type="predicted"/>
<evidence type="ECO:0000256" key="1">
    <source>
        <dbReference type="SAM" id="MobiDB-lite"/>
    </source>
</evidence>
<evidence type="ECO:0000313" key="4">
    <source>
        <dbReference type="Proteomes" id="UP000248021"/>
    </source>
</evidence>